<gene>
    <name evidence="15" type="primary">LOC107067949</name>
</gene>
<name>A0ABM1IGQ0_POLDO</name>
<comment type="subcellular location">
    <subcellularLocation>
        <location evidence="4">Endoplasmic reticulum membrane</location>
        <topology evidence="4">Peripheral membrane protein</topology>
    </subcellularLocation>
    <subcellularLocation>
        <location evidence="3">Microsome membrane</location>
        <topology evidence="3">Peripheral membrane protein</topology>
    </subcellularLocation>
</comment>
<evidence type="ECO:0000256" key="6">
    <source>
        <dbReference type="ARBA" id="ARBA00022617"/>
    </source>
</evidence>
<dbReference type="PANTHER" id="PTHR24291:SF189">
    <property type="entry name" value="CYTOCHROME P450 4C3-RELATED"/>
    <property type="match status" value="1"/>
</dbReference>
<evidence type="ECO:0000256" key="8">
    <source>
        <dbReference type="ARBA" id="ARBA00022824"/>
    </source>
</evidence>
<evidence type="ECO:0000256" key="12">
    <source>
        <dbReference type="ARBA" id="ARBA00023033"/>
    </source>
</evidence>
<reference evidence="15" key="1">
    <citation type="submission" date="2025-08" db="UniProtKB">
        <authorList>
            <consortium name="RefSeq"/>
        </authorList>
    </citation>
    <scope>IDENTIFICATION</scope>
    <source>
        <tissue evidence="15">Whole body</tissue>
    </source>
</reference>
<proteinExistence type="inferred from homology"/>
<organism evidence="14 15">
    <name type="scientific">Polistes dominula</name>
    <name type="common">European paper wasp</name>
    <name type="synonym">Vespa dominula</name>
    <dbReference type="NCBI Taxonomy" id="743375"/>
    <lineage>
        <taxon>Eukaryota</taxon>
        <taxon>Metazoa</taxon>
        <taxon>Ecdysozoa</taxon>
        <taxon>Arthropoda</taxon>
        <taxon>Hexapoda</taxon>
        <taxon>Insecta</taxon>
        <taxon>Pterygota</taxon>
        <taxon>Neoptera</taxon>
        <taxon>Endopterygota</taxon>
        <taxon>Hymenoptera</taxon>
        <taxon>Apocrita</taxon>
        <taxon>Aculeata</taxon>
        <taxon>Vespoidea</taxon>
        <taxon>Vespidae</taxon>
        <taxon>Polistinae</taxon>
        <taxon>Polistini</taxon>
        <taxon>Polistes</taxon>
    </lineage>
</organism>
<keyword evidence="6" id="KW-0349">Heme</keyword>
<evidence type="ECO:0000313" key="15">
    <source>
        <dbReference type="RefSeq" id="XP_015179387.1"/>
    </source>
</evidence>
<keyword evidence="8" id="KW-0256">Endoplasmic reticulum</keyword>
<comment type="function">
    <text evidence="2">May be involved in the metabolism of insect hormones and in the breakdown of synthetic insecticides.</text>
</comment>
<evidence type="ECO:0000256" key="13">
    <source>
        <dbReference type="ARBA" id="ARBA00023136"/>
    </source>
</evidence>
<keyword evidence="9" id="KW-0492">Microsome</keyword>
<dbReference type="PANTHER" id="PTHR24291">
    <property type="entry name" value="CYTOCHROME P450 FAMILY 4"/>
    <property type="match status" value="1"/>
</dbReference>
<accession>A0ABM1IGQ0</accession>
<protein>
    <submittedName>
        <fullName evidence="15">Cytochrome P450 4C1-like</fullName>
    </submittedName>
</protein>
<evidence type="ECO:0000256" key="11">
    <source>
        <dbReference type="ARBA" id="ARBA00023004"/>
    </source>
</evidence>
<dbReference type="Proteomes" id="UP000694924">
    <property type="component" value="Unplaced"/>
</dbReference>
<dbReference type="InterPro" id="IPR036396">
    <property type="entry name" value="Cyt_P450_sf"/>
</dbReference>
<evidence type="ECO:0000256" key="7">
    <source>
        <dbReference type="ARBA" id="ARBA00022723"/>
    </source>
</evidence>
<dbReference type="InterPro" id="IPR050196">
    <property type="entry name" value="Cytochrome_P450_Monoox"/>
</dbReference>
<keyword evidence="14" id="KW-1185">Reference proteome</keyword>
<keyword evidence="7" id="KW-0479">Metal-binding</keyword>
<dbReference type="GeneID" id="107067949"/>
<evidence type="ECO:0000256" key="1">
    <source>
        <dbReference type="ARBA" id="ARBA00001971"/>
    </source>
</evidence>
<evidence type="ECO:0000256" key="9">
    <source>
        <dbReference type="ARBA" id="ARBA00022848"/>
    </source>
</evidence>
<keyword evidence="13" id="KW-0472">Membrane</keyword>
<dbReference type="RefSeq" id="XP_015179387.1">
    <property type="nucleotide sequence ID" value="XM_015323901.1"/>
</dbReference>
<evidence type="ECO:0000256" key="4">
    <source>
        <dbReference type="ARBA" id="ARBA00004406"/>
    </source>
</evidence>
<dbReference type="Gene3D" id="1.10.630.10">
    <property type="entry name" value="Cytochrome P450"/>
    <property type="match status" value="1"/>
</dbReference>
<keyword evidence="12" id="KW-0503">Monooxygenase</keyword>
<evidence type="ECO:0000256" key="5">
    <source>
        <dbReference type="ARBA" id="ARBA00010617"/>
    </source>
</evidence>
<comment type="cofactor">
    <cofactor evidence="1">
        <name>heme</name>
        <dbReference type="ChEBI" id="CHEBI:30413"/>
    </cofactor>
</comment>
<sequence>MMLAILLGSILIIFLFHCYLKYSRVGRLLRLIPGPKDYPIIGNVHHYNVDNDRILEKIGELNNKFYPIYKFWFLVYYGVALLDPDDIQVLLTSNKYIEKGIFYKHIRHWLSTGLLLSGVFN</sequence>
<evidence type="ECO:0000256" key="3">
    <source>
        <dbReference type="ARBA" id="ARBA00004174"/>
    </source>
</evidence>
<dbReference type="Pfam" id="PF00067">
    <property type="entry name" value="p450"/>
    <property type="match status" value="1"/>
</dbReference>
<dbReference type="SUPFAM" id="SSF48264">
    <property type="entry name" value="Cytochrome P450"/>
    <property type="match status" value="1"/>
</dbReference>
<comment type="similarity">
    <text evidence="5">Belongs to the cytochrome P450 family.</text>
</comment>
<dbReference type="InterPro" id="IPR001128">
    <property type="entry name" value="Cyt_P450"/>
</dbReference>
<keyword evidence="11" id="KW-0408">Iron</keyword>
<evidence type="ECO:0000256" key="2">
    <source>
        <dbReference type="ARBA" id="ARBA00003690"/>
    </source>
</evidence>
<evidence type="ECO:0000256" key="10">
    <source>
        <dbReference type="ARBA" id="ARBA00023002"/>
    </source>
</evidence>
<keyword evidence="10" id="KW-0560">Oxidoreductase</keyword>
<evidence type="ECO:0000313" key="14">
    <source>
        <dbReference type="Proteomes" id="UP000694924"/>
    </source>
</evidence>